<dbReference type="OrthoDB" id="10066259at2759"/>
<dbReference type="GO" id="GO:0005634">
    <property type="term" value="C:nucleus"/>
    <property type="evidence" value="ECO:0007669"/>
    <property type="project" value="UniProtKB-SubCell"/>
</dbReference>
<dbReference type="SUPFAM" id="SSF46689">
    <property type="entry name" value="Homeodomain-like"/>
    <property type="match status" value="1"/>
</dbReference>
<feature type="domain" description="Homeobox" evidence="7">
    <location>
        <begin position="81"/>
        <end position="141"/>
    </location>
</feature>
<dbReference type="Proteomes" id="UP000267029">
    <property type="component" value="Unassembled WGS sequence"/>
</dbReference>
<accession>A0A0R3UMU2</accession>
<dbReference type="InterPro" id="IPR013847">
    <property type="entry name" value="POU"/>
</dbReference>
<dbReference type="STRING" id="53468.A0A0R3UMU2"/>
<proteinExistence type="predicted"/>
<evidence type="ECO:0008006" key="11">
    <source>
        <dbReference type="Google" id="ProtNLM"/>
    </source>
</evidence>
<dbReference type="PROSITE" id="PS51179">
    <property type="entry name" value="POU_3"/>
    <property type="match status" value="1"/>
</dbReference>
<name>A0A0R3UMU2_MESCO</name>
<dbReference type="InterPro" id="IPR000327">
    <property type="entry name" value="POU_dom"/>
</dbReference>
<evidence type="ECO:0000259" key="7">
    <source>
        <dbReference type="PROSITE" id="PS50071"/>
    </source>
</evidence>
<evidence type="ECO:0000256" key="2">
    <source>
        <dbReference type="ARBA" id="ARBA00023125"/>
    </source>
</evidence>
<keyword evidence="3 5" id="KW-0371">Homeobox</keyword>
<evidence type="ECO:0000256" key="4">
    <source>
        <dbReference type="ARBA" id="ARBA00023242"/>
    </source>
</evidence>
<dbReference type="SMART" id="SM00389">
    <property type="entry name" value="HOX"/>
    <property type="match status" value="1"/>
</dbReference>
<organism evidence="9 10">
    <name type="scientific">Mesocestoides corti</name>
    <name type="common">Flatworm</name>
    <dbReference type="NCBI Taxonomy" id="53468"/>
    <lineage>
        <taxon>Eukaryota</taxon>
        <taxon>Metazoa</taxon>
        <taxon>Spiralia</taxon>
        <taxon>Lophotrochozoa</taxon>
        <taxon>Platyhelminthes</taxon>
        <taxon>Cestoda</taxon>
        <taxon>Eucestoda</taxon>
        <taxon>Cyclophyllidea</taxon>
        <taxon>Mesocestoididae</taxon>
        <taxon>Mesocestoides</taxon>
    </lineage>
</organism>
<dbReference type="PANTHER" id="PTHR11636">
    <property type="entry name" value="POU DOMAIN"/>
    <property type="match status" value="1"/>
</dbReference>
<evidence type="ECO:0000256" key="5">
    <source>
        <dbReference type="PROSITE-ProRule" id="PRU00108"/>
    </source>
</evidence>
<keyword evidence="2 5" id="KW-0238">DNA-binding</keyword>
<keyword evidence="10" id="KW-1185">Reference proteome</keyword>
<dbReference type="GO" id="GO:0000978">
    <property type="term" value="F:RNA polymerase II cis-regulatory region sequence-specific DNA binding"/>
    <property type="evidence" value="ECO:0007669"/>
    <property type="project" value="TreeGrafter"/>
</dbReference>
<dbReference type="InterPro" id="IPR009057">
    <property type="entry name" value="Homeodomain-like_sf"/>
</dbReference>
<feature type="domain" description="POU-specific" evidence="8">
    <location>
        <begin position="1"/>
        <end position="33"/>
    </location>
</feature>
<evidence type="ECO:0000256" key="1">
    <source>
        <dbReference type="ARBA" id="ARBA00004123"/>
    </source>
</evidence>
<evidence type="ECO:0000256" key="6">
    <source>
        <dbReference type="RuleBase" id="RU000682"/>
    </source>
</evidence>
<dbReference type="PRINTS" id="PR00028">
    <property type="entry name" value="POUDOMAIN"/>
</dbReference>
<evidence type="ECO:0000313" key="10">
    <source>
        <dbReference type="Proteomes" id="UP000267029"/>
    </source>
</evidence>
<sequence>MNTIEPRFEQLDVTLRAALGAQPYLEQWLDQVEFEDQEPTEGAQILSTSTCDGAVTDLLDLRDRAAGEGDFSPQKSLLPLRRTRKSRAVFDDTAVEHMTHHFKRNPKPRGEELTRLAESIGHQRESVRIWFSNRRYQLGLASKR</sequence>
<dbReference type="InterPro" id="IPR001356">
    <property type="entry name" value="HD"/>
</dbReference>
<dbReference type="Gene3D" id="1.10.10.60">
    <property type="entry name" value="Homeodomain-like"/>
    <property type="match status" value="1"/>
</dbReference>
<dbReference type="PROSITE" id="PS50071">
    <property type="entry name" value="HOMEOBOX_2"/>
    <property type="match status" value="1"/>
</dbReference>
<feature type="DNA-binding region" description="Homeobox" evidence="5">
    <location>
        <begin position="83"/>
        <end position="142"/>
    </location>
</feature>
<dbReference type="EMBL" id="UXSR01005636">
    <property type="protein sequence ID" value="VDD83078.1"/>
    <property type="molecule type" value="Genomic_DNA"/>
</dbReference>
<evidence type="ECO:0000259" key="8">
    <source>
        <dbReference type="PROSITE" id="PS51179"/>
    </source>
</evidence>
<gene>
    <name evidence="9" type="ORF">MCOS_LOCUS9081</name>
</gene>
<reference evidence="9 10" key="1">
    <citation type="submission" date="2018-10" db="EMBL/GenBank/DDBJ databases">
        <authorList>
            <consortium name="Pathogen Informatics"/>
        </authorList>
    </citation>
    <scope>NUCLEOTIDE SEQUENCE [LARGE SCALE GENOMIC DNA]</scope>
</reference>
<dbReference type="Pfam" id="PF00046">
    <property type="entry name" value="Homeodomain"/>
    <property type="match status" value="1"/>
</dbReference>
<protein>
    <recommendedName>
        <fullName evidence="11">Homeobox domain-containing protein</fullName>
    </recommendedName>
</protein>
<dbReference type="GO" id="GO:0000981">
    <property type="term" value="F:DNA-binding transcription factor activity, RNA polymerase II-specific"/>
    <property type="evidence" value="ECO:0007669"/>
    <property type="project" value="TreeGrafter"/>
</dbReference>
<keyword evidence="4 5" id="KW-0539">Nucleus</keyword>
<evidence type="ECO:0000313" key="9">
    <source>
        <dbReference type="EMBL" id="VDD83078.1"/>
    </source>
</evidence>
<dbReference type="InterPro" id="IPR050255">
    <property type="entry name" value="POU_domain_TF"/>
</dbReference>
<dbReference type="PANTHER" id="PTHR11636:SF6">
    <property type="entry name" value="POU DOMAIN, CLASS 6, TRANSCRIPTION FACTOR 1"/>
    <property type="match status" value="1"/>
</dbReference>
<dbReference type="CDD" id="cd00086">
    <property type="entry name" value="homeodomain"/>
    <property type="match status" value="1"/>
</dbReference>
<dbReference type="AlphaFoldDB" id="A0A0R3UMU2"/>
<evidence type="ECO:0000256" key="3">
    <source>
        <dbReference type="ARBA" id="ARBA00023155"/>
    </source>
</evidence>
<comment type="subcellular location">
    <subcellularLocation>
        <location evidence="1 5 6">Nucleus</location>
    </subcellularLocation>
</comment>